<sequence>MEGLPEWKRIKPVFDKWNDILENQVTFTLEDSEKHTGAHCRRVMLYSLIIAQRQGLSEKDKDALGLLLRSMIPEGWMTGWMLGMGRGQRMRMPTTVKIMVSSTIGERMPS</sequence>
<protein>
    <submittedName>
        <fullName evidence="1">Uncharacterized protein</fullName>
    </submittedName>
</protein>
<evidence type="ECO:0000313" key="2">
    <source>
        <dbReference type="Proteomes" id="UP000236311"/>
    </source>
</evidence>
<dbReference type="EMBL" id="OFSM01000015">
    <property type="protein sequence ID" value="SOY30344.1"/>
    <property type="molecule type" value="Genomic_DNA"/>
</dbReference>
<keyword evidence="2" id="KW-1185">Reference proteome</keyword>
<name>A0A2K4ZIQ2_9FIRM</name>
<accession>A0A2K4ZIQ2</accession>
<proteinExistence type="predicted"/>
<reference evidence="1 2" key="1">
    <citation type="submission" date="2018-01" db="EMBL/GenBank/DDBJ databases">
        <authorList>
            <person name="Gaut B.S."/>
            <person name="Morton B.R."/>
            <person name="Clegg M.T."/>
            <person name="Duvall M.R."/>
        </authorList>
    </citation>
    <scope>NUCLEOTIDE SEQUENCE [LARGE SCALE GENOMIC DNA]</scope>
    <source>
        <strain evidence="1">GP69</strain>
    </source>
</reference>
<dbReference type="AlphaFoldDB" id="A0A2K4ZIQ2"/>
<dbReference type="RefSeq" id="WP_207656166.1">
    <property type="nucleotide sequence ID" value="NZ_OFSM01000015.1"/>
</dbReference>
<dbReference type="Proteomes" id="UP000236311">
    <property type="component" value="Unassembled WGS sequence"/>
</dbReference>
<gene>
    <name evidence="1" type="ORF">AMURIS_03071</name>
</gene>
<evidence type="ECO:0000313" key="1">
    <source>
        <dbReference type="EMBL" id="SOY30344.1"/>
    </source>
</evidence>
<organism evidence="1 2">
    <name type="scientific">Acetatifactor muris</name>
    <dbReference type="NCBI Taxonomy" id="879566"/>
    <lineage>
        <taxon>Bacteria</taxon>
        <taxon>Bacillati</taxon>
        <taxon>Bacillota</taxon>
        <taxon>Clostridia</taxon>
        <taxon>Lachnospirales</taxon>
        <taxon>Lachnospiraceae</taxon>
        <taxon>Acetatifactor</taxon>
    </lineage>
</organism>